<dbReference type="GO" id="GO:0009116">
    <property type="term" value="P:nucleoside metabolic process"/>
    <property type="evidence" value="ECO:0007669"/>
    <property type="project" value="InterPro"/>
</dbReference>
<dbReference type="GeneID" id="2868559"/>
<dbReference type="InterPro" id="IPR035994">
    <property type="entry name" value="Nucleoside_phosphorylase_sf"/>
</dbReference>
<reference evidence="3" key="2">
    <citation type="journal article" date="2009" name="Fungal Genet. Biol.">
        <title>The 2008 update of the Aspergillus nidulans genome annotation: a community effort.</title>
        <authorList>
            <person name="Wortman J.R."/>
            <person name="Gilsenan J.M."/>
            <person name="Joardar V."/>
            <person name="Deegan J."/>
            <person name="Clutterbuck J."/>
            <person name="Andersen M.R."/>
            <person name="Archer D."/>
            <person name="Bencina M."/>
            <person name="Braus G."/>
            <person name="Coutinho P."/>
            <person name="von Dohren H."/>
            <person name="Doonan J."/>
            <person name="Driessen A.J."/>
            <person name="Durek P."/>
            <person name="Espeso E."/>
            <person name="Fekete E."/>
            <person name="Flipphi M."/>
            <person name="Estrada C.G."/>
            <person name="Geysens S."/>
            <person name="Goldman G."/>
            <person name="de Groot P.W."/>
            <person name="Hansen K."/>
            <person name="Harris S.D."/>
            <person name="Heinekamp T."/>
            <person name="Helmstaedt K."/>
            <person name="Henrissat B."/>
            <person name="Hofmann G."/>
            <person name="Homan T."/>
            <person name="Horio T."/>
            <person name="Horiuchi H."/>
            <person name="James S."/>
            <person name="Jones M."/>
            <person name="Karaffa L."/>
            <person name="Karanyi Z."/>
            <person name="Kato M."/>
            <person name="Keller N."/>
            <person name="Kelly D.E."/>
            <person name="Kiel J.A."/>
            <person name="Kim J.M."/>
            <person name="van der Klei I.J."/>
            <person name="Klis F.M."/>
            <person name="Kovalchuk A."/>
            <person name="Krasevec N."/>
            <person name="Kubicek C.P."/>
            <person name="Liu B."/>
            <person name="Maccabe A."/>
            <person name="Meyer V."/>
            <person name="Mirabito P."/>
            <person name="Miskei M."/>
            <person name="Mos M."/>
            <person name="Mullins J."/>
            <person name="Nelson D.R."/>
            <person name="Nielsen J."/>
            <person name="Oakley B.R."/>
            <person name="Osmani S.A."/>
            <person name="Pakula T."/>
            <person name="Paszewski A."/>
            <person name="Paulsen I."/>
            <person name="Pilsyk S."/>
            <person name="Pocsi I."/>
            <person name="Punt P.J."/>
            <person name="Ram A.F."/>
            <person name="Ren Q."/>
            <person name="Robellet X."/>
            <person name="Robson G."/>
            <person name="Seiboth B."/>
            <person name="van Solingen P."/>
            <person name="Specht T."/>
            <person name="Sun J."/>
            <person name="Taheri-Talesh N."/>
            <person name="Takeshita N."/>
            <person name="Ussery D."/>
            <person name="vanKuyk P.A."/>
            <person name="Visser H."/>
            <person name="van de Vondervoort P.J."/>
            <person name="de Vries R.P."/>
            <person name="Walton J."/>
            <person name="Xiang X."/>
            <person name="Xiong Y."/>
            <person name="Zeng A.P."/>
            <person name="Brandt B.W."/>
            <person name="Cornell M.J."/>
            <person name="van den Hondel C.A."/>
            <person name="Visser J."/>
            <person name="Oliver S.G."/>
            <person name="Turner G."/>
        </authorList>
    </citation>
    <scope>GENOME REANNOTATION</scope>
    <source>
        <strain evidence="3">FGSC A4 / ATCC 38163 / CBS 112.46 / NRRL 194 / M139</strain>
    </source>
</reference>
<dbReference type="GO" id="GO:0003824">
    <property type="term" value="F:catalytic activity"/>
    <property type="evidence" value="ECO:0007669"/>
    <property type="project" value="InterPro"/>
</dbReference>
<evidence type="ECO:0000313" key="3">
    <source>
        <dbReference type="Proteomes" id="UP000000560"/>
    </source>
</evidence>
<dbReference type="OMA" id="SFEMSAV"/>
<dbReference type="PANTHER" id="PTHR46082:SF11">
    <property type="entry name" value="AAA+ ATPASE DOMAIN-CONTAINING PROTEIN-RELATED"/>
    <property type="match status" value="1"/>
</dbReference>
<dbReference type="KEGG" id="ani:ANIA_08611"/>
<feature type="domain" description="Nucleoside phosphorylase" evidence="1">
    <location>
        <begin position="38"/>
        <end position="305"/>
    </location>
</feature>
<organism evidence="2 3">
    <name type="scientific">Emericella nidulans (strain FGSC A4 / ATCC 38163 / CBS 112.46 / NRRL 194 / M139)</name>
    <name type="common">Aspergillus nidulans</name>
    <dbReference type="NCBI Taxonomy" id="227321"/>
    <lineage>
        <taxon>Eukaryota</taxon>
        <taxon>Fungi</taxon>
        <taxon>Dikarya</taxon>
        <taxon>Ascomycota</taxon>
        <taxon>Pezizomycotina</taxon>
        <taxon>Eurotiomycetes</taxon>
        <taxon>Eurotiomycetidae</taxon>
        <taxon>Eurotiales</taxon>
        <taxon>Aspergillaceae</taxon>
        <taxon>Aspergillus</taxon>
        <taxon>Aspergillus subgen. Nidulantes</taxon>
    </lineage>
</organism>
<keyword evidence="3" id="KW-1185">Reference proteome</keyword>
<dbReference type="HOGENOM" id="CLU_000288_34_22_1"/>
<reference evidence="3" key="1">
    <citation type="journal article" date="2005" name="Nature">
        <title>Sequencing of Aspergillus nidulans and comparative analysis with A. fumigatus and A. oryzae.</title>
        <authorList>
            <person name="Galagan J.E."/>
            <person name="Calvo S.E."/>
            <person name="Cuomo C."/>
            <person name="Ma L.J."/>
            <person name="Wortman J.R."/>
            <person name="Batzoglou S."/>
            <person name="Lee S.I."/>
            <person name="Basturkmen M."/>
            <person name="Spevak C.C."/>
            <person name="Clutterbuck J."/>
            <person name="Kapitonov V."/>
            <person name="Jurka J."/>
            <person name="Scazzocchio C."/>
            <person name="Farman M."/>
            <person name="Butler J."/>
            <person name="Purcell S."/>
            <person name="Harris S."/>
            <person name="Braus G.H."/>
            <person name="Draht O."/>
            <person name="Busch S."/>
            <person name="D'Enfert C."/>
            <person name="Bouchier C."/>
            <person name="Goldman G.H."/>
            <person name="Bell-Pedersen D."/>
            <person name="Griffiths-Jones S."/>
            <person name="Doonan J.H."/>
            <person name="Yu J."/>
            <person name="Vienken K."/>
            <person name="Pain A."/>
            <person name="Freitag M."/>
            <person name="Selker E.U."/>
            <person name="Archer D.B."/>
            <person name="Penalva M.A."/>
            <person name="Oakley B.R."/>
            <person name="Momany M."/>
            <person name="Tanaka T."/>
            <person name="Kumagai T."/>
            <person name="Asai K."/>
            <person name="Machida M."/>
            <person name="Nierman W.C."/>
            <person name="Denning D.W."/>
            <person name="Caddick M."/>
            <person name="Hynes M."/>
            <person name="Paoletti M."/>
            <person name="Fischer R."/>
            <person name="Miller B."/>
            <person name="Dyer P."/>
            <person name="Sachs M.S."/>
            <person name="Osmani S.A."/>
            <person name="Birren B.W."/>
        </authorList>
    </citation>
    <scope>NUCLEOTIDE SEQUENCE [LARGE SCALE GENOMIC DNA]</scope>
    <source>
        <strain evidence="3">FGSC A4 / ATCC 38163 / CBS 112.46 / NRRL 194 / M139</strain>
    </source>
</reference>
<proteinExistence type="predicted"/>
<dbReference type="Gene3D" id="3.40.50.1580">
    <property type="entry name" value="Nucleoside phosphorylase domain"/>
    <property type="match status" value="1"/>
</dbReference>
<protein>
    <recommendedName>
        <fullName evidence="1">Nucleoside phosphorylase domain-containing protein</fullName>
    </recommendedName>
</protein>
<dbReference type="STRING" id="227321.Q5ASW9"/>
<dbReference type="InParanoid" id="Q5ASW9"/>
<dbReference type="AlphaFoldDB" id="Q5ASW9"/>
<sequence>MRSQRPGSHLNYESYTVALICPLEVDLTAARCMLDEEHGRVPGNNIDPNSYLLGTLSGHNVVLTSLLEGSQGPNAAALVAAHLLRTFTAVELRLLVGCAGGVPSRNTDIRLGDVVVSTPTETSGGVVQYDMVRETVAGSQRKGLICPPPAPWRSIITKMKSDHRLRANRIDEFTSRMMHKHPELKAYWRPPPERDVLFAADYNHTVAEAPCTHCDSNKYVARVRRTQPMKSEIFYGLIASGNRVIKNGLKRDILAQEAGGAICFDMEAAGLMNDFQCVVVRGIANYCDSHKNDEWNGYAAAAAAAVAKEMLTYILPVEPVMRMDTLRLRDRRLGFSGELRTYN</sequence>
<dbReference type="PANTHER" id="PTHR46082">
    <property type="entry name" value="ATP/GTP-BINDING PROTEIN-RELATED"/>
    <property type="match status" value="1"/>
</dbReference>
<name>Q5ASW9_EMENI</name>
<dbReference type="VEuPathDB" id="FungiDB:AN8611"/>
<dbReference type="InterPro" id="IPR000845">
    <property type="entry name" value="Nucleoside_phosphorylase_d"/>
</dbReference>
<evidence type="ECO:0000313" key="2">
    <source>
        <dbReference type="EMBL" id="CBF78331.1"/>
    </source>
</evidence>
<dbReference type="Pfam" id="PF01048">
    <property type="entry name" value="PNP_UDP_1"/>
    <property type="match status" value="1"/>
</dbReference>
<accession>C8VAF8</accession>
<dbReference type="RefSeq" id="XP_681880.1">
    <property type="nucleotide sequence ID" value="XM_676788.1"/>
</dbReference>
<dbReference type="eggNOG" id="ENOG502SHMZ">
    <property type="taxonomic scope" value="Eukaryota"/>
</dbReference>
<dbReference type="SUPFAM" id="SSF53167">
    <property type="entry name" value="Purine and uridine phosphorylases"/>
    <property type="match status" value="1"/>
</dbReference>
<dbReference type="OrthoDB" id="1577640at2759"/>
<dbReference type="Proteomes" id="UP000000560">
    <property type="component" value="Chromosome III"/>
</dbReference>
<accession>Q5ASW9</accession>
<dbReference type="InterPro" id="IPR053137">
    <property type="entry name" value="NLR-like"/>
</dbReference>
<dbReference type="EMBL" id="BN001303">
    <property type="protein sequence ID" value="CBF78331.1"/>
    <property type="molecule type" value="Genomic_DNA"/>
</dbReference>
<evidence type="ECO:0000259" key="1">
    <source>
        <dbReference type="Pfam" id="PF01048"/>
    </source>
</evidence>
<gene>
    <name evidence="2" type="ORF">ANIA_08611</name>
</gene>